<dbReference type="PRINTS" id="PR00081">
    <property type="entry name" value="GDHRDH"/>
</dbReference>
<dbReference type="InterPro" id="IPR002347">
    <property type="entry name" value="SDR_fam"/>
</dbReference>
<dbReference type="Pfam" id="PF00106">
    <property type="entry name" value="adh_short"/>
    <property type="match status" value="1"/>
</dbReference>
<dbReference type="OrthoDB" id="191139at2759"/>
<reference evidence="5" key="1">
    <citation type="journal article" date="2016" name="Nat. Biotechnol.">
        <title>Sequencing wild and cultivated cassava and related species reveals extensive interspecific hybridization and genetic diversity.</title>
        <authorList>
            <person name="Bredeson J.V."/>
            <person name="Lyons J.B."/>
            <person name="Prochnik S.E."/>
            <person name="Wu G.A."/>
            <person name="Ha C.M."/>
            <person name="Edsinger-Gonzales E."/>
            <person name="Grimwood J."/>
            <person name="Schmutz J."/>
            <person name="Rabbi I.Y."/>
            <person name="Egesi C."/>
            <person name="Nauluvula P."/>
            <person name="Lebot V."/>
            <person name="Ndunguru J."/>
            <person name="Mkamilo G."/>
            <person name="Bart R.S."/>
            <person name="Setter T.L."/>
            <person name="Gleadow R.M."/>
            <person name="Kulakow P."/>
            <person name="Ferguson M.E."/>
            <person name="Rounsley S."/>
            <person name="Rokhsar D.S."/>
        </authorList>
    </citation>
    <scope>NUCLEOTIDE SEQUENCE [LARGE SCALE GENOMIC DNA]</scope>
    <source>
        <strain evidence="5">cv. AM560-2</strain>
    </source>
</reference>
<dbReference type="OMA" id="RSWFHYI"/>
<dbReference type="PRINTS" id="PR00080">
    <property type="entry name" value="SDRFAMILY"/>
</dbReference>
<evidence type="ECO:0000256" key="2">
    <source>
        <dbReference type="ARBA" id="ARBA00023002"/>
    </source>
</evidence>
<proteinExistence type="inferred from homology"/>
<dbReference type="InterPro" id="IPR036291">
    <property type="entry name" value="NAD(P)-bd_dom_sf"/>
</dbReference>
<dbReference type="STRING" id="3983.A0A2C9WBZ2"/>
<dbReference type="PANTHER" id="PTHR24320:SF114">
    <property type="entry name" value="OS03G0115700 PROTEIN"/>
    <property type="match status" value="1"/>
</dbReference>
<keyword evidence="5" id="KW-1185">Reference proteome</keyword>
<dbReference type="Gramene" id="Manes.02G005300.1.v8.1">
    <property type="protein sequence ID" value="Manes.02G005300.1.v8.1.CDS"/>
    <property type="gene ID" value="Manes.02G005300.v8.1"/>
</dbReference>
<organism evidence="4 5">
    <name type="scientific">Manihot esculenta</name>
    <name type="common">Cassava</name>
    <name type="synonym">Jatropha manihot</name>
    <dbReference type="NCBI Taxonomy" id="3983"/>
    <lineage>
        <taxon>Eukaryota</taxon>
        <taxon>Viridiplantae</taxon>
        <taxon>Streptophyta</taxon>
        <taxon>Embryophyta</taxon>
        <taxon>Tracheophyta</taxon>
        <taxon>Spermatophyta</taxon>
        <taxon>Magnoliopsida</taxon>
        <taxon>eudicotyledons</taxon>
        <taxon>Gunneridae</taxon>
        <taxon>Pentapetalae</taxon>
        <taxon>rosids</taxon>
        <taxon>fabids</taxon>
        <taxon>Malpighiales</taxon>
        <taxon>Euphorbiaceae</taxon>
        <taxon>Crotonoideae</taxon>
        <taxon>Manihoteae</taxon>
        <taxon>Manihot</taxon>
    </lineage>
</organism>
<evidence type="ECO:0008006" key="6">
    <source>
        <dbReference type="Google" id="ProtNLM"/>
    </source>
</evidence>
<keyword evidence="2" id="KW-0560">Oxidoreductase</keyword>
<dbReference type="AlphaFoldDB" id="A0A2C9WBZ2"/>
<evidence type="ECO:0000313" key="4">
    <source>
        <dbReference type="EMBL" id="OAY56303.1"/>
    </source>
</evidence>
<sequence>MLQTVKYLIGSAGPTGFGSKSTADQVTAGCDLRSITAIITGATSGIGAETARVLAKQGARLVLPARNMKAAEDTKARIVSEFPDSQIIVMALDLSSLNSVRSFVREFESLNLPLNLLINNAGKFPHEHAISEDGIEMTFATNYLGHFLLTKLLLRKMIGTVKESGIQGRIVNVSSAIHGWFSGHIIQYLQEISRNKSQYDATRAYALSKLANVLHTKELAQRLKQMEANITVNCIHPGIVRTRLTREREGLLTDIVFFMASKLLKTIPQAAATTCYVATHPRLLNVSGKYFADCNEASPSKFGSSSTEAERLWSASDIMVSRDPKAVFDPLNTT</sequence>
<evidence type="ECO:0000256" key="3">
    <source>
        <dbReference type="RuleBase" id="RU000363"/>
    </source>
</evidence>
<dbReference type="Proteomes" id="UP000091857">
    <property type="component" value="Chromosome 2"/>
</dbReference>
<protein>
    <recommendedName>
        <fullName evidence="6">Short-chain dehydrogenase TIC 32, chloroplastic-like</fullName>
    </recommendedName>
</protein>
<comment type="caution">
    <text evidence="4">The sequence shown here is derived from an EMBL/GenBank/DDBJ whole genome shotgun (WGS) entry which is preliminary data.</text>
</comment>
<name>A0A2C9WBZ2_MANES</name>
<evidence type="ECO:0000256" key="1">
    <source>
        <dbReference type="ARBA" id="ARBA00006484"/>
    </source>
</evidence>
<dbReference type="PANTHER" id="PTHR24320">
    <property type="entry name" value="RETINOL DEHYDROGENASE"/>
    <property type="match status" value="1"/>
</dbReference>
<dbReference type="SUPFAM" id="SSF51735">
    <property type="entry name" value="NAD(P)-binding Rossmann-fold domains"/>
    <property type="match status" value="1"/>
</dbReference>
<comment type="similarity">
    <text evidence="1 3">Belongs to the short-chain dehydrogenases/reductases (SDR) family.</text>
</comment>
<dbReference type="GO" id="GO:0016491">
    <property type="term" value="F:oxidoreductase activity"/>
    <property type="evidence" value="ECO:0007669"/>
    <property type="project" value="UniProtKB-KW"/>
</dbReference>
<dbReference type="EMBL" id="CM004388">
    <property type="protein sequence ID" value="OAY56303.1"/>
    <property type="molecule type" value="Genomic_DNA"/>
</dbReference>
<dbReference type="CDD" id="cd05327">
    <property type="entry name" value="retinol-DH_like_SDR_c_like"/>
    <property type="match status" value="1"/>
</dbReference>
<accession>A0A2C9WBZ2</accession>
<dbReference type="Gene3D" id="3.40.50.720">
    <property type="entry name" value="NAD(P)-binding Rossmann-like Domain"/>
    <property type="match status" value="1"/>
</dbReference>
<evidence type="ECO:0000313" key="5">
    <source>
        <dbReference type="Proteomes" id="UP000091857"/>
    </source>
</evidence>
<gene>
    <name evidence="4" type="ORF">MANES_02G005300v8</name>
</gene>